<accession>A0ABQ8SV38</accession>
<dbReference type="InterPro" id="IPR041426">
    <property type="entry name" value="Mos1_HTH"/>
</dbReference>
<evidence type="ECO:0000313" key="4">
    <source>
        <dbReference type="Proteomes" id="UP001148838"/>
    </source>
</evidence>
<feature type="region of interest" description="Disordered" evidence="1">
    <location>
        <begin position="66"/>
        <end position="93"/>
    </location>
</feature>
<dbReference type="Pfam" id="PF17906">
    <property type="entry name" value="HTH_48"/>
    <property type="match status" value="1"/>
</dbReference>
<evidence type="ECO:0000256" key="1">
    <source>
        <dbReference type="SAM" id="MobiDB-lite"/>
    </source>
</evidence>
<protein>
    <recommendedName>
        <fullName evidence="2">Mos1 transposase HTH domain-containing protein</fullName>
    </recommendedName>
</protein>
<dbReference type="EMBL" id="JAJSOF020000021">
    <property type="protein sequence ID" value="KAJ4437310.1"/>
    <property type="molecule type" value="Genomic_DNA"/>
</dbReference>
<feature type="domain" description="Mos1 transposase HTH" evidence="2">
    <location>
        <begin position="14"/>
        <end position="52"/>
    </location>
</feature>
<organism evidence="3 4">
    <name type="scientific">Periplaneta americana</name>
    <name type="common">American cockroach</name>
    <name type="synonym">Blatta americana</name>
    <dbReference type="NCBI Taxonomy" id="6978"/>
    <lineage>
        <taxon>Eukaryota</taxon>
        <taxon>Metazoa</taxon>
        <taxon>Ecdysozoa</taxon>
        <taxon>Arthropoda</taxon>
        <taxon>Hexapoda</taxon>
        <taxon>Insecta</taxon>
        <taxon>Pterygota</taxon>
        <taxon>Neoptera</taxon>
        <taxon>Polyneoptera</taxon>
        <taxon>Dictyoptera</taxon>
        <taxon>Blattodea</taxon>
        <taxon>Blattoidea</taxon>
        <taxon>Blattidae</taxon>
        <taxon>Blattinae</taxon>
        <taxon>Periplaneta</taxon>
    </lineage>
</organism>
<sequence>MFSKEDQRSWLKIQCARGRTARQCHQGLQEACGAAALPYRTVARWVRAFRQGRESDRNLMIRELAQDTGLAPSTSHPERSPENAENCLKMGSA</sequence>
<keyword evidence="4" id="KW-1185">Reference proteome</keyword>
<gene>
    <name evidence="3" type="ORF">ANN_17448</name>
</gene>
<evidence type="ECO:0000259" key="2">
    <source>
        <dbReference type="Pfam" id="PF17906"/>
    </source>
</evidence>
<dbReference type="Gene3D" id="1.10.10.1450">
    <property type="match status" value="1"/>
</dbReference>
<reference evidence="3 4" key="1">
    <citation type="journal article" date="2022" name="Allergy">
        <title>Genome assembly and annotation of Periplaneta americana reveal a comprehensive cockroach allergen profile.</title>
        <authorList>
            <person name="Wang L."/>
            <person name="Xiong Q."/>
            <person name="Saelim N."/>
            <person name="Wang L."/>
            <person name="Nong W."/>
            <person name="Wan A.T."/>
            <person name="Shi M."/>
            <person name="Liu X."/>
            <person name="Cao Q."/>
            <person name="Hui J.H.L."/>
            <person name="Sookrung N."/>
            <person name="Leung T.F."/>
            <person name="Tungtrongchitr A."/>
            <person name="Tsui S.K.W."/>
        </authorList>
    </citation>
    <scope>NUCLEOTIDE SEQUENCE [LARGE SCALE GENOMIC DNA]</scope>
    <source>
        <strain evidence="3">PWHHKU_190912</strain>
    </source>
</reference>
<dbReference type="Proteomes" id="UP001148838">
    <property type="component" value="Unassembled WGS sequence"/>
</dbReference>
<name>A0ABQ8SV38_PERAM</name>
<proteinExistence type="predicted"/>
<comment type="caution">
    <text evidence="3">The sequence shown here is derived from an EMBL/GenBank/DDBJ whole genome shotgun (WGS) entry which is preliminary data.</text>
</comment>
<evidence type="ECO:0000313" key="3">
    <source>
        <dbReference type="EMBL" id="KAJ4437310.1"/>
    </source>
</evidence>